<evidence type="ECO:0000313" key="12">
    <source>
        <dbReference type="EMBL" id="PWJ48004.1"/>
    </source>
</evidence>
<dbReference type="GO" id="GO:0009423">
    <property type="term" value="P:chorismate biosynthetic process"/>
    <property type="evidence" value="ECO:0007669"/>
    <property type="project" value="UniProtKB-UniRule"/>
</dbReference>
<comment type="catalytic activity">
    <reaction evidence="10 11">
        <text>shikimate + ATP = 3-phosphoshikimate + ADP + H(+)</text>
        <dbReference type="Rhea" id="RHEA:13121"/>
        <dbReference type="ChEBI" id="CHEBI:15378"/>
        <dbReference type="ChEBI" id="CHEBI:30616"/>
        <dbReference type="ChEBI" id="CHEBI:36208"/>
        <dbReference type="ChEBI" id="CHEBI:145989"/>
        <dbReference type="ChEBI" id="CHEBI:456216"/>
        <dbReference type="EC" id="2.7.1.71"/>
    </reaction>
</comment>
<dbReference type="PROSITE" id="PS01128">
    <property type="entry name" value="SHIKIMATE_KINASE"/>
    <property type="match status" value="1"/>
</dbReference>
<keyword evidence="11" id="KW-0479">Metal-binding</keyword>
<dbReference type="PANTHER" id="PTHR21087:SF16">
    <property type="entry name" value="SHIKIMATE KINASE 1, CHLOROPLASTIC"/>
    <property type="match status" value="1"/>
</dbReference>
<dbReference type="EMBL" id="QGDQ01000033">
    <property type="protein sequence ID" value="PWJ48004.1"/>
    <property type="molecule type" value="Genomic_DNA"/>
</dbReference>
<comment type="cofactor">
    <cofactor evidence="11">
        <name>Mg(2+)</name>
        <dbReference type="ChEBI" id="CHEBI:18420"/>
    </cofactor>
    <text evidence="11">Binds 1 Mg(2+) ion per subunit.</text>
</comment>
<evidence type="ECO:0000256" key="9">
    <source>
        <dbReference type="ARBA" id="ARBA00023141"/>
    </source>
</evidence>
<feature type="binding site" evidence="11">
    <location>
        <begin position="14"/>
        <end position="19"/>
    </location>
    <ligand>
        <name>ATP</name>
        <dbReference type="ChEBI" id="CHEBI:30616"/>
    </ligand>
</feature>
<dbReference type="SUPFAM" id="SSF52540">
    <property type="entry name" value="P-loop containing nucleoside triphosphate hydrolases"/>
    <property type="match status" value="1"/>
</dbReference>
<comment type="similarity">
    <text evidence="2 11">Belongs to the shikimate kinase family.</text>
</comment>
<dbReference type="EC" id="2.7.1.71" evidence="3 11"/>
<dbReference type="InterPro" id="IPR027417">
    <property type="entry name" value="P-loop_NTPase"/>
</dbReference>
<feature type="binding site" evidence="11">
    <location>
        <position position="139"/>
    </location>
    <ligand>
        <name>substrate</name>
    </ligand>
</feature>
<evidence type="ECO:0000256" key="10">
    <source>
        <dbReference type="ARBA" id="ARBA00048567"/>
    </source>
</evidence>
<keyword evidence="11" id="KW-0963">Cytoplasm</keyword>
<comment type="subunit">
    <text evidence="11">Monomer.</text>
</comment>
<dbReference type="InterPro" id="IPR000623">
    <property type="entry name" value="Shikimate_kinase/TSH1"/>
</dbReference>
<reference evidence="12 13" key="1">
    <citation type="submission" date="2018-03" db="EMBL/GenBank/DDBJ databases">
        <title>Genomic Encyclopedia of Archaeal and Bacterial Type Strains, Phase II (KMG-II): from individual species to whole genera.</title>
        <authorList>
            <person name="Goeker M."/>
        </authorList>
    </citation>
    <scope>NUCLEOTIDE SEQUENCE [LARGE SCALE GENOMIC DNA]</scope>
    <source>
        <strain evidence="12 13">DSM 44889</strain>
    </source>
</reference>
<dbReference type="GO" id="GO:0000287">
    <property type="term" value="F:magnesium ion binding"/>
    <property type="evidence" value="ECO:0007669"/>
    <property type="project" value="UniProtKB-UniRule"/>
</dbReference>
<evidence type="ECO:0000256" key="6">
    <source>
        <dbReference type="ARBA" id="ARBA00022741"/>
    </source>
</evidence>
<name>A0A315ZTF0_9ACTN</name>
<dbReference type="InterPro" id="IPR031322">
    <property type="entry name" value="Shikimate/glucono_kinase"/>
</dbReference>
<organism evidence="12 13">
    <name type="scientific">Quadrisphaera granulorum</name>
    <dbReference type="NCBI Taxonomy" id="317664"/>
    <lineage>
        <taxon>Bacteria</taxon>
        <taxon>Bacillati</taxon>
        <taxon>Actinomycetota</taxon>
        <taxon>Actinomycetes</taxon>
        <taxon>Kineosporiales</taxon>
        <taxon>Kineosporiaceae</taxon>
        <taxon>Quadrisphaera</taxon>
    </lineage>
</organism>
<dbReference type="PANTHER" id="PTHR21087">
    <property type="entry name" value="SHIKIMATE KINASE"/>
    <property type="match status" value="1"/>
</dbReference>
<evidence type="ECO:0000256" key="7">
    <source>
        <dbReference type="ARBA" id="ARBA00022777"/>
    </source>
</evidence>
<dbReference type="InterPro" id="IPR023000">
    <property type="entry name" value="Shikimate_kinase_CS"/>
</dbReference>
<accession>A0A315ZTF0</accession>
<comment type="pathway">
    <text evidence="1 11">Metabolic intermediate biosynthesis; chorismate biosynthesis; chorismate from D-erythrose 4-phosphate and phosphoenolpyruvate: step 5/7.</text>
</comment>
<evidence type="ECO:0000256" key="1">
    <source>
        <dbReference type="ARBA" id="ARBA00004842"/>
    </source>
</evidence>
<feature type="binding site" evidence="11">
    <location>
        <position position="36"/>
    </location>
    <ligand>
        <name>substrate</name>
    </ligand>
</feature>
<proteinExistence type="inferred from homology"/>
<dbReference type="AlphaFoldDB" id="A0A315ZTF0"/>
<dbReference type="Proteomes" id="UP000245469">
    <property type="component" value="Unassembled WGS sequence"/>
</dbReference>
<evidence type="ECO:0000256" key="2">
    <source>
        <dbReference type="ARBA" id="ARBA00006997"/>
    </source>
</evidence>
<keyword evidence="7 11" id="KW-0418">Kinase</keyword>
<gene>
    <name evidence="11" type="primary">aroK</name>
    <name evidence="12" type="ORF">BXY45_13328</name>
</gene>
<dbReference type="PRINTS" id="PR01100">
    <property type="entry name" value="SHIKIMTKNASE"/>
</dbReference>
<dbReference type="Pfam" id="PF01202">
    <property type="entry name" value="SKI"/>
    <property type="match status" value="1"/>
</dbReference>
<evidence type="ECO:0000256" key="11">
    <source>
        <dbReference type="HAMAP-Rule" id="MF_00109"/>
    </source>
</evidence>
<sequence length="172" mass="18066">MTVAPRVVLVGPMGAGKSAVGALLARDLGVVLRDTDADVEAVAGRPVATVFAEDGEAAFRALERAAVVDALDGHSGVLSLGGGSVLDADTRADLVALRSPVVLLTTTWEHVRSRLGDTSTRPMLAGGAEERWRQVMSSREKHYAEVADHVVPTDGRSARQVADVVLRLLALH</sequence>
<comment type="function">
    <text evidence="11">Catalyzes the specific phosphorylation of the 3-hydroxyl group of shikimic acid using ATP as a cosubstrate.</text>
</comment>
<keyword evidence="11" id="KW-0460">Magnesium</keyword>
<dbReference type="Gene3D" id="3.40.50.300">
    <property type="entry name" value="P-loop containing nucleotide triphosphate hydrolases"/>
    <property type="match status" value="1"/>
</dbReference>
<dbReference type="GO" id="GO:0004765">
    <property type="term" value="F:shikimate kinase activity"/>
    <property type="evidence" value="ECO:0007669"/>
    <property type="project" value="UniProtKB-UniRule"/>
</dbReference>
<feature type="binding site" evidence="11">
    <location>
        <position position="18"/>
    </location>
    <ligand>
        <name>Mg(2+)</name>
        <dbReference type="ChEBI" id="CHEBI:18420"/>
    </ligand>
</feature>
<keyword evidence="6 11" id="KW-0547">Nucleotide-binding</keyword>
<dbReference type="HAMAP" id="MF_00109">
    <property type="entry name" value="Shikimate_kinase"/>
    <property type="match status" value="1"/>
</dbReference>
<keyword evidence="8 11" id="KW-0067">ATP-binding</keyword>
<dbReference type="OrthoDB" id="9800332at2"/>
<comment type="caution">
    <text evidence="12">The sequence shown here is derived from an EMBL/GenBank/DDBJ whole genome shotgun (WGS) entry which is preliminary data.</text>
</comment>
<evidence type="ECO:0000256" key="3">
    <source>
        <dbReference type="ARBA" id="ARBA00012154"/>
    </source>
</evidence>
<dbReference type="GO" id="GO:0009073">
    <property type="term" value="P:aromatic amino acid family biosynthetic process"/>
    <property type="evidence" value="ECO:0007669"/>
    <property type="project" value="UniProtKB-KW"/>
</dbReference>
<dbReference type="UniPathway" id="UPA00053">
    <property type="reaction ID" value="UER00088"/>
</dbReference>
<dbReference type="CDD" id="cd00464">
    <property type="entry name" value="SK"/>
    <property type="match status" value="1"/>
</dbReference>
<evidence type="ECO:0000313" key="13">
    <source>
        <dbReference type="Proteomes" id="UP000245469"/>
    </source>
</evidence>
<evidence type="ECO:0000256" key="5">
    <source>
        <dbReference type="ARBA" id="ARBA00022679"/>
    </source>
</evidence>
<feature type="binding site" evidence="11">
    <location>
        <position position="82"/>
    </location>
    <ligand>
        <name>substrate</name>
    </ligand>
</feature>
<keyword evidence="13" id="KW-1185">Reference proteome</keyword>
<comment type="subcellular location">
    <subcellularLocation>
        <location evidence="11">Cytoplasm</location>
    </subcellularLocation>
</comment>
<evidence type="ECO:0000256" key="8">
    <source>
        <dbReference type="ARBA" id="ARBA00022840"/>
    </source>
</evidence>
<protein>
    <recommendedName>
        <fullName evidence="3 11">Shikimate kinase</fullName>
        <shortName evidence="11">SK</shortName>
        <ecNumber evidence="3 11">2.7.1.71</ecNumber>
    </recommendedName>
</protein>
<dbReference type="GO" id="GO:0005829">
    <property type="term" value="C:cytosol"/>
    <property type="evidence" value="ECO:0007669"/>
    <property type="project" value="TreeGrafter"/>
</dbReference>
<feature type="binding site" evidence="11">
    <location>
        <position position="156"/>
    </location>
    <ligand>
        <name>ATP</name>
        <dbReference type="ChEBI" id="CHEBI:30616"/>
    </ligand>
</feature>
<keyword evidence="9 11" id="KW-0057">Aromatic amino acid biosynthesis</keyword>
<evidence type="ECO:0000256" key="4">
    <source>
        <dbReference type="ARBA" id="ARBA00022605"/>
    </source>
</evidence>
<keyword evidence="4 11" id="KW-0028">Amino-acid biosynthesis</keyword>
<keyword evidence="5 11" id="KW-0808">Transferase</keyword>
<feature type="binding site" evidence="11">
    <location>
        <position position="60"/>
    </location>
    <ligand>
        <name>substrate</name>
    </ligand>
</feature>
<feature type="binding site" evidence="11">
    <location>
        <position position="121"/>
    </location>
    <ligand>
        <name>ATP</name>
        <dbReference type="ChEBI" id="CHEBI:30616"/>
    </ligand>
</feature>
<dbReference type="GO" id="GO:0008652">
    <property type="term" value="P:amino acid biosynthetic process"/>
    <property type="evidence" value="ECO:0007669"/>
    <property type="project" value="UniProtKB-KW"/>
</dbReference>
<dbReference type="GO" id="GO:0005524">
    <property type="term" value="F:ATP binding"/>
    <property type="evidence" value="ECO:0007669"/>
    <property type="project" value="UniProtKB-UniRule"/>
</dbReference>